<dbReference type="GO" id="GO:0046872">
    <property type="term" value="F:metal ion binding"/>
    <property type="evidence" value="ECO:0007669"/>
    <property type="project" value="UniProtKB-KW"/>
</dbReference>
<keyword evidence="7" id="KW-0539">Nucleus</keyword>
<dbReference type="AlphaFoldDB" id="A0A6P7GSN4"/>
<evidence type="ECO:0000256" key="3">
    <source>
        <dbReference type="ARBA" id="ARBA00006958"/>
    </source>
</evidence>
<evidence type="ECO:0000256" key="1">
    <source>
        <dbReference type="ARBA" id="ARBA00001968"/>
    </source>
</evidence>
<proteinExistence type="inferred from homology"/>
<evidence type="ECO:0000256" key="2">
    <source>
        <dbReference type="ARBA" id="ARBA00004123"/>
    </source>
</evidence>
<reference evidence="9 10" key="1">
    <citation type="submission" date="2025-04" db="UniProtKB">
        <authorList>
            <consortium name="RefSeq"/>
        </authorList>
    </citation>
    <scope>IDENTIFICATION</scope>
    <source>
        <tissue evidence="9 10">Whole insect</tissue>
    </source>
</reference>
<evidence type="ECO:0000313" key="9">
    <source>
        <dbReference type="RefSeq" id="XP_028129794.1"/>
    </source>
</evidence>
<keyword evidence="5" id="KW-0479">Metal-binding</keyword>
<organism evidence="11">
    <name type="scientific">Diabrotica virgifera virgifera</name>
    <name type="common">western corn rootworm</name>
    <dbReference type="NCBI Taxonomy" id="50390"/>
    <lineage>
        <taxon>Eukaryota</taxon>
        <taxon>Metazoa</taxon>
        <taxon>Ecdysozoa</taxon>
        <taxon>Arthropoda</taxon>
        <taxon>Hexapoda</taxon>
        <taxon>Insecta</taxon>
        <taxon>Pterygota</taxon>
        <taxon>Neoptera</taxon>
        <taxon>Endopterygota</taxon>
        <taxon>Coleoptera</taxon>
        <taxon>Polyphaga</taxon>
        <taxon>Cucujiformia</taxon>
        <taxon>Chrysomeloidea</taxon>
        <taxon>Chrysomelidae</taxon>
        <taxon>Galerucinae</taxon>
        <taxon>Diabroticina</taxon>
        <taxon>Diabroticites</taxon>
        <taxon>Diabrotica</taxon>
    </lineage>
</organism>
<keyword evidence="4" id="KW-0540">Nuclease</keyword>
<dbReference type="RefSeq" id="XP_028149072.1">
    <property type="nucleotide sequence ID" value="XM_028293271.1"/>
</dbReference>
<keyword evidence="6" id="KW-0378">Hydrolase</keyword>
<dbReference type="OrthoDB" id="8189124at2759"/>
<evidence type="ECO:0000313" key="11">
    <source>
        <dbReference type="RefSeq" id="XP_028149072.1"/>
    </source>
</evidence>
<protein>
    <submittedName>
        <fullName evidence="9">Uncharacterized protein LOC114325861 isoform X1</fullName>
    </submittedName>
    <submittedName>
        <fullName evidence="10">Uncharacterized protein LOC114326225</fullName>
    </submittedName>
    <submittedName>
        <fullName evidence="11">Uncharacterized protein LOC114342461</fullName>
    </submittedName>
</protein>
<sequence length="430" mass="49484">MFFSQEDFFILSCGWLILKSLEKKRRRKRKHRYWVRSLLSRRVNDGAAQLMNDIQNDDFGLHGELRSSFHNFVRMSSSDFEELMTLIGGKIAKLNTNFRDSISIKDRLAVTLRFLASGDSYQSLMYLCKISVPSISRIIPEVCDALNEVLNDYIKVPTNSAQWQKLANDYNTRWNFPMCVGSMDGKHVVMQSPKYSGSEFFNYKGTFSIVLFAVVDANYNFTYVYIGCQGRISDGGVFKNTGFAKSLSKEMLNLPENASLPEREKRVPYVFVADDAFPLSPNILKPFSGHQDRGSMQRIFNYRLSRARRVVENVFGILASVFRIFRKPILLEPPKVEKIVQTCVLLHNYLRRNTESKNTYTPPGSFDVEDIDSGTIRNGSWRNESQPTASMLPLKPVARKSLQEAQNIRNEYCEYFISDQGQVPWQLKYA</sequence>
<evidence type="ECO:0000313" key="10">
    <source>
        <dbReference type="RefSeq" id="XP_028130324.1"/>
    </source>
</evidence>
<dbReference type="Pfam" id="PF13359">
    <property type="entry name" value="DDE_Tnp_4"/>
    <property type="match status" value="1"/>
</dbReference>
<dbReference type="GO" id="GO:0004518">
    <property type="term" value="F:nuclease activity"/>
    <property type="evidence" value="ECO:0007669"/>
    <property type="project" value="UniProtKB-KW"/>
</dbReference>
<evidence type="ECO:0000256" key="5">
    <source>
        <dbReference type="ARBA" id="ARBA00022723"/>
    </source>
</evidence>
<evidence type="ECO:0000256" key="4">
    <source>
        <dbReference type="ARBA" id="ARBA00022722"/>
    </source>
</evidence>
<dbReference type="GO" id="GO:0016787">
    <property type="term" value="F:hydrolase activity"/>
    <property type="evidence" value="ECO:0007669"/>
    <property type="project" value="UniProtKB-KW"/>
</dbReference>
<evidence type="ECO:0000256" key="7">
    <source>
        <dbReference type="ARBA" id="ARBA00023242"/>
    </source>
</evidence>
<evidence type="ECO:0000259" key="8">
    <source>
        <dbReference type="Pfam" id="PF13359"/>
    </source>
</evidence>
<dbReference type="RefSeq" id="XP_028129794.1">
    <property type="nucleotide sequence ID" value="XM_028273993.1"/>
</dbReference>
<dbReference type="InterPro" id="IPR045249">
    <property type="entry name" value="HARBI1-like"/>
</dbReference>
<dbReference type="PANTHER" id="PTHR22930:SF269">
    <property type="entry name" value="NUCLEASE HARBI1-LIKE PROTEIN"/>
    <property type="match status" value="1"/>
</dbReference>
<gene>
    <name evidence="11" type="primary">LOC114342461</name>
    <name evidence="9" type="synonym">LOC114325861</name>
    <name evidence="10" type="synonym">LOC114326225</name>
</gene>
<feature type="domain" description="DDE Tnp4" evidence="8">
    <location>
        <begin position="183"/>
        <end position="348"/>
    </location>
</feature>
<comment type="cofactor">
    <cofactor evidence="1">
        <name>a divalent metal cation</name>
        <dbReference type="ChEBI" id="CHEBI:60240"/>
    </cofactor>
</comment>
<name>A0A6P7GSN4_DIAVI</name>
<dbReference type="RefSeq" id="XP_028130324.1">
    <property type="nucleotide sequence ID" value="XM_028274523.1"/>
</dbReference>
<comment type="similarity">
    <text evidence="3">Belongs to the HARBI1 family.</text>
</comment>
<evidence type="ECO:0000256" key="6">
    <source>
        <dbReference type="ARBA" id="ARBA00022801"/>
    </source>
</evidence>
<accession>A0A6P7GSN4</accession>
<comment type="subcellular location">
    <subcellularLocation>
        <location evidence="2">Nucleus</location>
    </subcellularLocation>
</comment>
<dbReference type="PANTHER" id="PTHR22930">
    <property type="match status" value="1"/>
</dbReference>
<dbReference type="InterPro" id="IPR027806">
    <property type="entry name" value="HARBI1_dom"/>
</dbReference>
<dbReference type="GO" id="GO:0005634">
    <property type="term" value="C:nucleus"/>
    <property type="evidence" value="ECO:0007669"/>
    <property type="project" value="UniProtKB-SubCell"/>
</dbReference>